<dbReference type="Proteomes" id="UP000004349">
    <property type="component" value="Unassembled WGS sequence"/>
</dbReference>
<gene>
    <name evidence="2" type="ORF">VIS19158_23327</name>
</gene>
<keyword evidence="1" id="KW-0175">Coiled coil</keyword>
<name>F9RQJ1_9VIBR</name>
<proteinExistence type="predicted"/>
<sequence length="65" mass="7248">MLEIQLNAAQQSAQPANVSVLKLEVELVDQKKQRNKAQSELVKASDSYSLLNDKYMGLLSKNNDV</sequence>
<protein>
    <submittedName>
        <fullName evidence="2">Uncharacterized protein</fullName>
    </submittedName>
</protein>
<dbReference type="EMBL" id="AFWE01000165">
    <property type="protein sequence ID" value="EGU34092.1"/>
    <property type="molecule type" value="Genomic_DNA"/>
</dbReference>
<feature type="coiled-coil region" evidence="1">
    <location>
        <begin position="20"/>
        <end position="47"/>
    </location>
</feature>
<evidence type="ECO:0000313" key="2">
    <source>
        <dbReference type="EMBL" id="EGU34092.1"/>
    </source>
</evidence>
<comment type="caution">
    <text evidence="2">The sequence shown here is derived from an EMBL/GenBank/DDBJ whole genome shotgun (WGS) entry which is preliminary data.</text>
</comment>
<evidence type="ECO:0000313" key="3">
    <source>
        <dbReference type="Proteomes" id="UP000004349"/>
    </source>
</evidence>
<dbReference type="AlphaFoldDB" id="F9RQJ1"/>
<reference evidence="2 3" key="1">
    <citation type="journal article" date="2012" name="Int. J. Syst. Evol. Microbiol.">
        <title>Vibrio caribbeanicus sp. nov., isolated from the marine sponge Scleritoderma cyanea.</title>
        <authorList>
            <person name="Hoffmann M."/>
            <person name="Monday S.R."/>
            <person name="Allard M.W."/>
            <person name="Strain E.A."/>
            <person name="Whittaker P."/>
            <person name="Naum M."/>
            <person name="McCarthy P.J."/>
            <person name="Lopez J.V."/>
            <person name="Fischer M."/>
            <person name="Brown E.W."/>
        </authorList>
    </citation>
    <scope>NUCLEOTIDE SEQUENCE [LARGE SCALE GENOMIC DNA]</scope>
    <source>
        <strain evidence="2 3">LMG 19158</strain>
    </source>
</reference>
<evidence type="ECO:0000256" key="1">
    <source>
        <dbReference type="SAM" id="Coils"/>
    </source>
</evidence>
<accession>F9RQJ1</accession>
<organism evidence="2 3">
    <name type="scientific">Vibrio scophthalmi LMG 19158</name>
    <dbReference type="NCBI Taxonomy" id="870967"/>
    <lineage>
        <taxon>Bacteria</taxon>
        <taxon>Pseudomonadati</taxon>
        <taxon>Pseudomonadota</taxon>
        <taxon>Gammaproteobacteria</taxon>
        <taxon>Vibrionales</taxon>
        <taxon>Vibrionaceae</taxon>
        <taxon>Vibrio</taxon>
    </lineage>
</organism>